<dbReference type="PANTHER" id="PTHR11733">
    <property type="entry name" value="ZINC METALLOPROTEASE FAMILY M13 NEPRILYSIN-RELATED"/>
    <property type="match status" value="1"/>
</dbReference>
<dbReference type="GO" id="GO:0046872">
    <property type="term" value="F:metal ion binding"/>
    <property type="evidence" value="ECO:0007669"/>
    <property type="project" value="UniProtKB-KW"/>
</dbReference>
<dbReference type="PANTHER" id="PTHR11733:SF237">
    <property type="entry name" value="NEPRILYSIN-LIKE 4"/>
    <property type="match status" value="1"/>
</dbReference>
<dbReference type="GO" id="GO:0005886">
    <property type="term" value="C:plasma membrane"/>
    <property type="evidence" value="ECO:0007669"/>
    <property type="project" value="UniProtKB-SubCell"/>
</dbReference>
<comment type="caution">
    <text evidence="11">The sequence shown here is derived from an EMBL/GenBank/DDBJ whole genome shotgun (WGS) entry which is preliminary data.</text>
</comment>
<evidence type="ECO:0000256" key="3">
    <source>
        <dbReference type="ARBA" id="ARBA00007357"/>
    </source>
</evidence>
<evidence type="ECO:0000256" key="5">
    <source>
        <dbReference type="ARBA" id="ARBA00022723"/>
    </source>
</evidence>
<gene>
    <name evidence="11" type="ORF">FWK35_00002040</name>
</gene>
<evidence type="ECO:0000256" key="2">
    <source>
        <dbReference type="ARBA" id="ARBA00004401"/>
    </source>
</evidence>
<dbReference type="CDD" id="cd08662">
    <property type="entry name" value="M13"/>
    <property type="match status" value="1"/>
</dbReference>
<dbReference type="PRINTS" id="PR00786">
    <property type="entry name" value="NEPRILYSIN"/>
</dbReference>
<dbReference type="InterPro" id="IPR000718">
    <property type="entry name" value="Peptidase_M13"/>
</dbReference>
<comment type="subcellular location">
    <subcellularLocation>
        <location evidence="2">Cell membrane</location>
        <topology evidence="2">Single-pass type II membrane protein</topology>
    </subcellularLocation>
</comment>
<feature type="domain" description="Peptidase M13 N-terminal" evidence="10">
    <location>
        <begin position="13"/>
        <end position="295"/>
    </location>
</feature>
<dbReference type="SUPFAM" id="SSF55486">
    <property type="entry name" value="Metalloproteases ('zincins'), catalytic domain"/>
    <property type="match status" value="1"/>
</dbReference>
<dbReference type="AlphaFoldDB" id="A0A6G0ZEQ2"/>
<dbReference type="Proteomes" id="UP000478052">
    <property type="component" value="Unassembled WGS sequence"/>
</dbReference>
<dbReference type="Pfam" id="PF05649">
    <property type="entry name" value="Peptidase_M13_N"/>
    <property type="match status" value="1"/>
</dbReference>
<reference evidence="11 12" key="1">
    <citation type="submission" date="2019-08" db="EMBL/GenBank/DDBJ databases">
        <title>Whole genome of Aphis craccivora.</title>
        <authorList>
            <person name="Voronova N.V."/>
            <person name="Shulinski R.S."/>
            <person name="Bandarenka Y.V."/>
            <person name="Zhorov D.G."/>
            <person name="Warner D."/>
        </authorList>
    </citation>
    <scope>NUCLEOTIDE SEQUENCE [LARGE SCALE GENOMIC DNA]</scope>
    <source>
        <strain evidence="11">180601</strain>
        <tissue evidence="11">Whole Body</tissue>
    </source>
</reference>
<dbReference type="GO" id="GO:0004222">
    <property type="term" value="F:metalloendopeptidase activity"/>
    <property type="evidence" value="ECO:0007669"/>
    <property type="project" value="InterPro"/>
</dbReference>
<dbReference type="GO" id="GO:0016485">
    <property type="term" value="P:protein processing"/>
    <property type="evidence" value="ECO:0007669"/>
    <property type="project" value="TreeGrafter"/>
</dbReference>
<evidence type="ECO:0000256" key="7">
    <source>
        <dbReference type="ARBA" id="ARBA00022833"/>
    </source>
</evidence>
<dbReference type="InterPro" id="IPR024079">
    <property type="entry name" value="MetalloPept_cat_dom_sf"/>
</dbReference>
<dbReference type="EMBL" id="VUJU01000629">
    <property type="protein sequence ID" value="KAF0769231.1"/>
    <property type="molecule type" value="Genomic_DNA"/>
</dbReference>
<keyword evidence="7" id="KW-0862">Zinc</keyword>
<evidence type="ECO:0000259" key="9">
    <source>
        <dbReference type="Pfam" id="PF01431"/>
    </source>
</evidence>
<dbReference type="OrthoDB" id="6475849at2759"/>
<organism evidence="11 12">
    <name type="scientific">Aphis craccivora</name>
    <name type="common">Cowpea aphid</name>
    <dbReference type="NCBI Taxonomy" id="307492"/>
    <lineage>
        <taxon>Eukaryota</taxon>
        <taxon>Metazoa</taxon>
        <taxon>Ecdysozoa</taxon>
        <taxon>Arthropoda</taxon>
        <taxon>Hexapoda</taxon>
        <taxon>Insecta</taxon>
        <taxon>Pterygota</taxon>
        <taxon>Neoptera</taxon>
        <taxon>Paraneoptera</taxon>
        <taxon>Hemiptera</taxon>
        <taxon>Sternorrhyncha</taxon>
        <taxon>Aphidomorpha</taxon>
        <taxon>Aphidoidea</taxon>
        <taxon>Aphididae</taxon>
        <taxon>Aphidini</taxon>
        <taxon>Aphis</taxon>
        <taxon>Aphis</taxon>
    </lineage>
</organism>
<protein>
    <submittedName>
        <fullName evidence="11">Membrane metallo-endopeptidase-like 1</fullName>
    </submittedName>
</protein>
<keyword evidence="5" id="KW-0479">Metal-binding</keyword>
<keyword evidence="8" id="KW-0482">Metalloprotease</keyword>
<name>A0A6G0ZEQ2_APHCR</name>
<evidence type="ECO:0000259" key="10">
    <source>
        <dbReference type="Pfam" id="PF05649"/>
    </source>
</evidence>
<evidence type="ECO:0000313" key="12">
    <source>
        <dbReference type="Proteomes" id="UP000478052"/>
    </source>
</evidence>
<sequence length="508" mass="59608">METILARIGVYFNQVIFFSIYNHYDPRNLSSHTLLAINRNWGLKIYKERNNTKPNNINIEEALPKFSEYFNLLVDKLLNRNQACTKRLTVEGLVNTTIELVHFIEELSKVSHESYNISKKIPDVITLKELQVLTDITEPKFKFNWTLYLRELTRDIQPKVYEILTSENANNYEILIYDRNHLNKIFLFLSQTPTVILKMHLMSSLVAILENRLPSGEKFNSEHCFSLTNEFFYMATGYSMRNALGDSSKVALNEMTDNIKWVFKKIVHETTWMDDETKNATLRKLTNMKTNFGYPDNYDKILNNFFENFNVTDNHIENVISIQILNTKSDWKDLTVDRDSNDQTWLVQFYPTIVNAFYLFPINAFVLPVSILQTPLYYNEYSDGIQAINYGSMGRIIGHELSHGFDNYGRLYNELGNMVQWWTNKSVEELPGLERYSQEQLFFLAYANSICYYQESGNEYNNNYMYVHSPSVVRVREVLKLSPEFAKAWSCPIGTPMNPKKDKCQIWF</sequence>
<keyword evidence="4" id="KW-0645">Protease</keyword>
<feature type="domain" description="Peptidase M13 C-terminal" evidence="9">
    <location>
        <begin position="355"/>
        <end position="429"/>
    </location>
</feature>
<accession>A0A6G0ZEQ2</accession>
<comment type="cofactor">
    <cofactor evidence="1">
        <name>Zn(2+)</name>
        <dbReference type="ChEBI" id="CHEBI:29105"/>
    </cofactor>
</comment>
<keyword evidence="6" id="KW-0378">Hydrolase</keyword>
<dbReference type="PROSITE" id="PS51885">
    <property type="entry name" value="NEPRILYSIN"/>
    <property type="match status" value="1"/>
</dbReference>
<evidence type="ECO:0000313" key="11">
    <source>
        <dbReference type="EMBL" id="KAF0769231.1"/>
    </source>
</evidence>
<dbReference type="Pfam" id="PF01431">
    <property type="entry name" value="Peptidase_M13"/>
    <property type="match status" value="1"/>
</dbReference>
<evidence type="ECO:0000256" key="6">
    <source>
        <dbReference type="ARBA" id="ARBA00022801"/>
    </source>
</evidence>
<dbReference type="Gene3D" id="3.40.390.10">
    <property type="entry name" value="Collagenase (Catalytic Domain)"/>
    <property type="match status" value="2"/>
</dbReference>
<evidence type="ECO:0000256" key="4">
    <source>
        <dbReference type="ARBA" id="ARBA00022670"/>
    </source>
</evidence>
<keyword evidence="12" id="KW-1185">Reference proteome</keyword>
<proteinExistence type="inferred from homology"/>
<evidence type="ECO:0000256" key="8">
    <source>
        <dbReference type="ARBA" id="ARBA00023049"/>
    </source>
</evidence>
<comment type="similarity">
    <text evidence="3">Belongs to the peptidase M13 family.</text>
</comment>
<dbReference type="InterPro" id="IPR008753">
    <property type="entry name" value="Peptidase_M13_N"/>
</dbReference>
<dbReference type="InterPro" id="IPR018497">
    <property type="entry name" value="Peptidase_M13_C"/>
</dbReference>
<evidence type="ECO:0000256" key="1">
    <source>
        <dbReference type="ARBA" id="ARBA00001947"/>
    </source>
</evidence>